<dbReference type="Proteomes" id="UP000530234">
    <property type="component" value="Unassembled WGS sequence"/>
</dbReference>
<dbReference type="PANTHER" id="PTHR30146">
    <property type="entry name" value="LACI-RELATED TRANSCRIPTIONAL REPRESSOR"/>
    <property type="match status" value="1"/>
</dbReference>
<dbReference type="GO" id="GO:0003700">
    <property type="term" value="F:DNA-binding transcription factor activity"/>
    <property type="evidence" value="ECO:0007669"/>
    <property type="project" value="TreeGrafter"/>
</dbReference>
<evidence type="ECO:0000256" key="4">
    <source>
        <dbReference type="SAM" id="MobiDB-lite"/>
    </source>
</evidence>
<dbReference type="CDD" id="cd06267">
    <property type="entry name" value="PBP1_LacI_sugar_binding-like"/>
    <property type="match status" value="1"/>
</dbReference>
<dbReference type="PANTHER" id="PTHR30146:SF155">
    <property type="entry name" value="ALANINE RACEMASE"/>
    <property type="match status" value="1"/>
</dbReference>
<evidence type="ECO:0000259" key="5">
    <source>
        <dbReference type="PROSITE" id="PS50932"/>
    </source>
</evidence>
<reference evidence="7" key="1">
    <citation type="submission" date="2019-10" db="EMBL/GenBank/DDBJ databases">
        <title>Streptomyces sp. nov., a novel actinobacterium isolated from alkaline environment.</title>
        <authorList>
            <person name="Golinska P."/>
        </authorList>
    </citation>
    <scope>NUCLEOTIDE SEQUENCE [LARGE SCALE GENOMIC DNA]</scope>
    <source>
        <strain evidence="7">DSM 42108</strain>
    </source>
</reference>
<dbReference type="GO" id="GO:0000976">
    <property type="term" value="F:transcription cis-regulatory region binding"/>
    <property type="evidence" value="ECO:0007669"/>
    <property type="project" value="TreeGrafter"/>
</dbReference>
<dbReference type="InterPro" id="IPR046335">
    <property type="entry name" value="LacI/GalR-like_sensor"/>
</dbReference>
<feature type="region of interest" description="Disordered" evidence="4">
    <location>
        <begin position="42"/>
        <end position="101"/>
    </location>
</feature>
<dbReference type="PROSITE" id="PS50932">
    <property type="entry name" value="HTH_LACI_2"/>
    <property type="match status" value="1"/>
</dbReference>
<keyword evidence="1" id="KW-0805">Transcription regulation</keyword>
<evidence type="ECO:0000313" key="6">
    <source>
        <dbReference type="EMBL" id="MBB0231966.1"/>
    </source>
</evidence>
<dbReference type="EMBL" id="VKHS01000701">
    <property type="protein sequence ID" value="MBB0231966.1"/>
    <property type="molecule type" value="Genomic_DNA"/>
</dbReference>
<feature type="region of interest" description="Disordered" evidence="4">
    <location>
        <begin position="1"/>
        <end position="20"/>
    </location>
</feature>
<evidence type="ECO:0000256" key="1">
    <source>
        <dbReference type="ARBA" id="ARBA00023015"/>
    </source>
</evidence>
<dbReference type="Pfam" id="PF00356">
    <property type="entry name" value="LacI"/>
    <property type="match status" value="1"/>
</dbReference>
<dbReference type="Gene3D" id="1.10.260.40">
    <property type="entry name" value="lambda repressor-like DNA-binding domains"/>
    <property type="match status" value="1"/>
</dbReference>
<dbReference type="SUPFAM" id="SSF53822">
    <property type="entry name" value="Periplasmic binding protein-like I"/>
    <property type="match status" value="1"/>
</dbReference>
<dbReference type="SUPFAM" id="SSF47413">
    <property type="entry name" value="lambda repressor-like DNA-binding domains"/>
    <property type="match status" value="1"/>
</dbReference>
<evidence type="ECO:0000256" key="3">
    <source>
        <dbReference type="ARBA" id="ARBA00023163"/>
    </source>
</evidence>
<dbReference type="InterPro" id="IPR028082">
    <property type="entry name" value="Peripla_BP_I"/>
</dbReference>
<organism evidence="6 7">
    <name type="scientific">Streptomyces calidiresistens</name>
    <dbReference type="NCBI Taxonomy" id="1485586"/>
    <lineage>
        <taxon>Bacteria</taxon>
        <taxon>Bacillati</taxon>
        <taxon>Actinomycetota</taxon>
        <taxon>Actinomycetes</taxon>
        <taxon>Kitasatosporales</taxon>
        <taxon>Streptomycetaceae</taxon>
        <taxon>Streptomyces</taxon>
    </lineage>
</organism>
<dbReference type="InterPro" id="IPR010982">
    <property type="entry name" value="Lambda_DNA-bd_dom_sf"/>
</dbReference>
<keyword evidence="3" id="KW-0804">Transcription</keyword>
<feature type="domain" description="HTH lacI-type" evidence="5">
    <location>
        <begin position="108"/>
        <end position="162"/>
    </location>
</feature>
<proteinExistence type="predicted"/>
<dbReference type="Gene3D" id="3.40.50.2300">
    <property type="match status" value="2"/>
</dbReference>
<dbReference type="PROSITE" id="PS00356">
    <property type="entry name" value="HTH_LACI_1"/>
    <property type="match status" value="1"/>
</dbReference>
<feature type="region of interest" description="Disordered" evidence="4">
    <location>
        <begin position="418"/>
        <end position="449"/>
    </location>
</feature>
<protein>
    <submittedName>
        <fullName evidence="6">LacI family DNA-binding transcriptional regulator</fullName>
    </submittedName>
</protein>
<dbReference type="InterPro" id="IPR000843">
    <property type="entry name" value="HTH_LacI"/>
</dbReference>
<keyword evidence="2 6" id="KW-0238">DNA-binding</keyword>
<gene>
    <name evidence="6" type="ORF">FOE67_21315</name>
</gene>
<evidence type="ECO:0000313" key="7">
    <source>
        <dbReference type="Proteomes" id="UP000530234"/>
    </source>
</evidence>
<keyword evidence="7" id="KW-1185">Reference proteome</keyword>
<dbReference type="Pfam" id="PF13377">
    <property type="entry name" value="Peripla_BP_3"/>
    <property type="match status" value="1"/>
</dbReference>
<dbReference type="CDD" id="cd01392">
    <property type="entry name" value="HTH_LacI"/>
    <property type="match status" value="1"/>
</dbReference>
<comment type="caution">
    <text evidence="6">The sequence shown here is derived from an EMBL/GenBank/DDBJ whole genome shotgun (WGS) entry which is preliminary data.</text>
</comment>
<dbReference type="SMART" id="SM00354">
    <property type="entry name" value="HTH_LACI"/>
    <property type="match status" value="1"/>
</dbReference>
<dbReference type="AlphaFoldDB" id="A0A7W3XYL9"/>
<accession>A0A7W3XYL9</accession>
<name>A0A7W3XYL9_9ACTN</name>
<evidence type="ECO:0000256" key="2">
    <source>
        <dbReference type="ARBA" id="ARBA00023125"/>
    </source>
</evidence>
<feature type="compositionally biased region" description="Low complexity" evidence="4">
    <location>
        <begin position="71"/>
        <end position="81"/>
    </location>
</feature>
<sequence length="449" mass="46964">MSRARAGAGRPRVAVAGASADVPVVPAGVPWYSASVVPAVSTVASGRGKRPRSLNRLSRPTLRSRPRPCQRRPAGPRTARGPAREPPPAVSCPHRTRVDHGRAPVKRPTIADIARRAGVSKVAVSYALNGRPGVSEHTRASVRRIAAELGWHPSSAARALTGSRAGAVGLAMCRPSPPVGVESFLMELIGGIEAVLAERDNALMLQIVPDHRRETEVHHRWWAEDRVDGVIVVDPHREDPRVPVLEALRLPAVVAGHPSAAGSLTAVWSDEAVGTREAVRHLADVGHRRLARVAGPEGPVRTALRDAALGEACAELGLPAPRIAHTDRPDDDGSRLTRSLLTAPDRPTAILFDHDIPAVACLSIAAELGLSVPTDLSVVAGEDSPLTRVVRPALTCVGRDIAAYGGRVATALLTLIEEGGPPGTPGPGVETEPARLVSRGSTGPPPPGG</sequence>